<sequence>MPQHPFSQPRGRIETFRIESEALKCNVLADPSTRDIAVYLPEGYNDSDEEYPLFVDIVGFTSSGFGHLSWKAFGESVPQRVDRLVSEGKMGKVIVALPDCFTTLGGNQYVNSSAMGNWADFLTLEMAPALENHYRIRKGAENRALFGKSSGGYGSILHGMRHAEHWGGIACHSGDMGFEVCYLNEMPKVLMHLARFGGDAGKFIDKVKGDRKMGGGDFHMLMIIAMAASYDPDPDLPYGLRLPVTTDTCEVIPERWEKWLEWDPVQLIESSDVQENLKGLKCVYIDCGSHDQYNLLFGARRLTRRLKELGIEHHYEEFPDSHSSVDYRMDQSLPMLYKALTK</sequence>
<protein>
    <submittedName>
        <fullName evidence="1">Enterochelin esterase</fullName>
    </submittedName>
</protein>
<dbReference type="Pfam" id="PF00756">
    <property type="entry name" value="Esterase"/>
    <property type="match status" value="1"/>
</dbReference>
<dbReference type="AlphaFoldDB" id="A0A2A5WKF3"/>
<organism evidence="1 2">
    <name type="scientific">OM182 bacterium MED-G24</name>
    <dbReference type="NCBI Taxonomy" id="1986255"/>
    <lineage>
        <taxon>Bacteria</taxon>
        <taxon>Pseudomonadati</taxon>
        <taxon>Pseudomonadota</taxon>
        <taxon>Gammaproteobacteria</taxon>
        <taxon>OMG group</taxon>
        <taxon>OM182 clade</taxon>
    </lineage>
</organism>
<dbReference type="InterPro" id="IPR029058">
    <property type="entry name" value="AB_hydrolase_fold"/>
</dbReference>
<dbReference type="Proteomes" id="UP000219327">
    <property type="component" value="Unassembled WGS sequence"/>
</dbReference>
<dbReference type="Gene3D" id="3.40.50.1820">
    <property type="entry name" value="alpha/beta hydrolase"/>
    <property type="match status" value="1"/>
</dbReference>
<dbReference type="InterPro" id="IPR000801">
    <property type="entry name" value="Esterase-like"/>
</dbReference>
<dbReference type="PANTHER" id="PTHR48098">
    <property type="entry name" value="ENTEROCHELIN ESTERASE-RELATED"/>
    <property type="match status" value="1"/>
</dbReference>
<proteinExistence type="predicted"/>
<evidence type="ECO:0000313" key="1">
    <source>
        <dbReference type="EMBL" id="PDH36758.1"/>
    </source>
</evidence>
<gene>
    <name evidence="1" type="ORF">CNE99_09200</name>
</gene>
<dbReference type="EMBL" id="NTKD01000061">
    <property type="protein sequence ID" value="PDH36758.1"/>
    <property type="molecule type" value="Genomic_DNA"/>
</dbReference>
<name>A0A2A5WKF3_9GAMM</name>
<dbReference type="InterPro" id="IPR050583">
    <property type="entry name" value="Mycobacterial_A85_antigen"/>
</dbReference>
<comment type="caution">
    <text evidence="1">The sequence shown here is derived from an EMBL/GenBank/DDBJ whole genome shotgun (WGS) entry which is preliminary data.</text>
</comment>
<accession>A0A2A5WKF3</accession>
<evidence type="ECO:0000313" key="2">
    <source>
        <dbReference type="Proteomes" id="UP000219327"/>
    </source>
</evidence>
<dbReference type="SUPFAM" id="SSF53474">
    <property type="entry name" value="alpha/beta-Hydrolases"/>
    <property type="match status" value="1"/>
</dbReference>
<reference evidence="1 2" key="1">
    <citation type="submission" date="2017-08" db="EMBL/GenBank/DDBJ databases">
        <title>Fine stratification of microbial communities through a metagenomic profile of the photic zone.</title>
        <authorList>
            <person name="Haro-Moreno J.M."/>
            <person name="Lopez-Perez M."/>
            <person name="De La Torre J."/>
            <person name="Picazo A."/>
            <person name="Camacho A."/>
            <person name="Rodriguez-Valera F."/>
        </authorList>
    </citation>
    <scope>NUCLEOTIDE SEQUENCE [LARGE SCALE GENOMIC DNA]</scope>
    <source>
        <strain evidence="1">MED-G24</strain>
    </source>
</reference>